<dbReference type="WBParaSite" id="TCNE_0001045201-mRNA-1">
    <property type="protein sequence ID" value="TCNE_0001045201-mRNA-1"/>
    <property type="gene ID" value="TCNE_0001045201"/>
</dbReference>
<sequence>MASLVKSNMKKITGRKTLTQEELQALTTDIETVMNCRAITPLSVENAAVLRPIYFLLPQNNSSPGVFRSLEDDAQDATYPDPYDIHQKLLNY</sequence>
<protein>
    <submittedName>
        <fullName evidence="3">Guanine nucleotide-binding protein subunit gamma</fullName>
    </submittedName>
</protein>
<name>A0A183UPN2_TOXCA</name>
<keyword evidence="2" id="KW-1185">Reference proteome</keyword>
<organism evidence="2 3">
    <name type="scientific">Toxocara canis</name>
    <name type="common">Canine roundworm</name>
    <dbReference type="NCBI Taxonomy" id="6265"/>
    <lineage>
        <taxon>Eukaryota</taxon>
        <taxon>Metazoa</taxon>
        <taxon>Ecdysozoa</taxon>
        <taxon>Nematoda</taxon>
        <taxon>Chromadorea</taxon>
        <taxon>Rhabditida</taxon>
        <taxon>Spirurina</taxon>
        <taxon>Ascaridomorpha</taxon>
        <taxon>Ascaridoidea</taxon>
        <taxon>Toxocaridae</taxon>
        <taxon>Toxocara</taxon>
    </lineage>
</organism>
<reference evidence="1 2" key="2">
    <citation type="submission" date="2018-11" db="EMBL/GenBank/DDBJ databases">
        <authorList>
            <consortium name="Pathogen Informatics"/>
        </authorList>
    </citation>
    <scope>NUCLEOTIDE SEQUENCE [LARGE SCALE GENOMIC DNA]</scope>
</reference>
<evidence type="ECO:0000313" key="1">
    <source>
        <dbReference type="EMBL" id="VDM41773.1"/>
    </source>
</evidence>
<reference evidence="3" key="1">
    <citation type="submission" date="2016-06" db="UniProtKB">
        <authorList>
            <consortium name="WormBaseParasite"/>
        </authorList>
    </citation>
    <scope>IDENTIFICATION</scope>
</reference>
<dbReference type="Proteomes" id="UP000050794">
    <property type="component" value="Unassembled WGS sequence"/>
</dbReference>
<gene>
    <name evidence="1" type="ORF">TCNE_LOCUS10452</name>
</gene>
<accession>A0A183UPN2</accession>
<evidence type="ECO:0000313" key="2">
    <source>
        <dbReference type="Proteomes" id="UP000050794"/>
    </source>
</evidence>
<dbReference type="AlphaFoldDB" id="A0A183UPN2"/>
<dbReference type="EMBL" id="UYWY01020502">
    <property type="protein sequence ID" value="VDM41773.1"/>
    <property type="molecule type" value="Genomic_DNA"/>
</dbReference>
<proteinExistence type="predicted"/>
<evidence type="ECO:0000313" key="3">
    <source>
        <dbReference type="WBParaSite" id="TCNE_0001045201-mRNA-1"/>
    </source>
</evidence>